<dbReference type="AlphaFoldDB" id="A0A1E5LAS1"/>
<protein>
    <submittedName>
        <fullName evidence="3">RNA-binding protein</fullName>
    </submittedName>
</protein>
<dbReference type="SUPFAM" id="SSF55174">
    <property type="entry name" value="Alpha-L RNA-binding motif"/>
    <property type="match status" value="1"/>
</dbReference>
<organism evidence="3 4">
    <name type="scientific">Bacillus solimangrovi</name>
    <dbReference type="NCBI Taxonomy" id="1305675"/>
    <lineage>
        <taxon>Bacteria</taxon>
        <taxon>Bacillati</taxon>
        <taxon>Bacillota</taxon>
        <taxon>Bacilli</taxon>
        <taxon>Bacillales</taxon>
        <taxon>Bacillaceae</taxon>
        <taxon>Bacillus</taxon>
    </lineage>
</organism>
<dbReference type="STRING" id="1305675.BFG57_06090"/>
<dbReference type="Pfam" id="PF01479">
    <property type="entry name" value="S4"/>
    <property type="match status" value="1"/>
</dbReference>
<dbReference type="Proteomes" id="UP000095209">
    <property type="component" value="Unassembled WGS sequence"/>
</dbReference>
<dbReference type="PROSITE" id="PS50889">
    <property type="entry name" value="S4"/>
    <property type="match status" value="1"/>
</dbReference>
<dbReference type="PANTHER" id="PTHR13633">
    <property type="entry name" value="MITOCHONDRIAL TRANSCRIPTION RESCUE FACTOR 1"/>
    <property type="match status" value="1"/>
</dbReference>
<evidence type="ECO:0000259" key="2">
    <source>
        <dbReference type="SMART" id="SM00363"/>
    </source>
</evidence>
<feature type="domain" description="RNA-binding S4" evidence="2">
    <location>
        <begin position="181"/>
        <end position="238"/>
    </location>
</feature>
<dbReference type="CDD" id="cd00165">
    <property type="entry name" value="S4"/>
    <property type="match status" value="1"/>
</dbReference>
<dbReference type="Gene3D" id="3.30.1370.160">
    <property type="match status" value="1"/>
</dbReference>
<name>A0A1E5LAS1_9BACI</name>
<dbReference type="RefSeq" id="WP_069718700.1">
    <property type="nucleotide sequence ID" value="NZ_MJEH01000063.1"/>
</dbReference>
<dbReference type="InterPro" id="IPR036986">
    <property type="entry name" value="S4_RNA-bd_sf"/>
</dbReference>
<dbReference type="GO" id="GO:0003723">
    <property type="term" value="F:RNA binding"/>
    <property type="evidence" value="ECO:0007669"/>
    <property type="project" value="UniProtKB-KW"/>
</dbReference>
<evidence type="ECO:0000313" key="3">
    <source>
        <dbReference type="EMBL" id="OEH91184.1"/>
    </source>
</evidence>
<dbReference type="PANTHER" id="PTHR13633:SF3">
    <property type="entry name" value="MITOCHONDRIAL TRANSCRIPTION RESCUE FACTOR 1"/>
    <property type="match status" value="1"/>
</dbReference>
<dbReference type="Gene3D" id="3.30.70.330">
    <property type="match status" value="1"/>
</dbReference>
<dbReference type="Gene3D" id="3.10.290.10">
    <property type="entry name" value="RNA-binding S4 domain"/>
    <property type="match status" value="1"/>
</dbReference>
<reference evidence="3 4" key="1">
    <citation type="submission" date="2016-08" db="EMBL/GenBank/DDBJ databases">
        <title>Genome of Bacillus solimangrovi GH2-4.</title>
        <authorList>
            <person name="Lim S."/>
            <person name="Kim B.-C."/>
        </authorList>
    </citation>
    <scope>NUCLEOTIDE SEQUENCE [LARGE SCALE GENOMIC DNA]</scope>
    <source>
        <strain evidence="3 4">GH2-4</strain>
    </source>
</reference>
<comment type="caution">
    <text evidence="3">The sequence shown here is derived from an EMBL/GenBank/DDBJ whole genome shotgun (WGS) entry which is preliminary data.</text>
</comment>
<dbReference type="OrthoDB" id="9812787at2"/>
<evidence type="ECO:0000256" key="1">
    <source>
        <dbReference type="PROSITE-ProRule" id="PRU00182"/>
    </source>
</evidence>
<dbReference type="EMBL" id="MJEH01000063">
    <property type="protein sequence ID" value="OEH91184.1"/>
    <property type="molecule type" value="Genomic_DNA"/>
</dbReference>
<dbReference type="Pfam" id="PF17774">
    <property type="entry name" value="YlmH_RBD"/>
    <property type="match status" value="1"/>
</dbReference>
<keyword evidence="4" id="KW-1185">Reference proteome</keyword>
<dbReference type="SMART" id="SM00363">
    <property type="entry name" value="S4"/>
    <property type="match status" value="1"/>
</dbReference>
<dbReference type="InterPro" id="IPR012677">
    <property type="entry name" value="Nucleotide-bd_a/b_plait_sf"/>
</dbReference>
<sequence>MSIYQHFRQEEYSFIDQVLEWRDQVIGQYSVKLTDFLDPREQHILSTVIGKDEEVLFSLFGGAESVERKRAILYPPYFEPSDDDFEVHMFEIKYPAKFVTISHRQILGAQMSLGLKRGKFGDILTDGEHYQFLVSKDIADYVRFNLDSVGKASIELIEKPTSELIIFEEEWEHHVGTVSSLRLDVILAEIYNLSRQKVASFINSGVVKVNFKVVERTDYPCEQNDAFSVRGFGRSKLLEIQGKTKKDKYRITYGKKK</sequence>
<gene>
    <name evidence="3" type="ORF">BFG57_06090</name>
</gene>
<keyword evidence="1" id="KW-0694">RNA-binding</keyword>
<dbReference type="InterPro" id="IPR040591">
    <property type="entry name" value="RqcP2_RBD"/>
</dbReference>
<dbReference type="InterPro" id="IPR002942">
    <property type="entry name" value="S4_RNA-bd"/>
</dbReference>
<accession>A0A1E5LAS1</accession>
<proteinExistence type="predicted"/>
<evidence type="ECO:0000313" key="4">
    <source>
        <dbReference type="Proteomes" id="UP000095209"/>
    </source>
</evidence>